<comment type="similarity">
    <text evidence="2">Belongs to the archaeal/bacterial/fungal opsin family.</text>
</comment>
<feature type="transmembrane region" description="Helical" evidence="7">
    <location>
        <begin position="246"/>
        <end position="263"/>
    </location>
</feature>
<dbReference type="EMBL" id="CAJNIZ010044147">
    <property type="protein sequence ID" value="CAE7679446.1"/>
    <property type="molecule type" value="Genomic_DNA"/>
</dbReference>
<organism evidence="8 9">
    <name type="scientific">Symbiodinium pilosum</name>
    <name type="common">Dinoflagellate</name>
    <dbReference type="NCBI Taxonomy" id="2952"/>
    <lineage>
        <taxon>Eukaryota</taxon>
        <taxon>Sar</taxon>
        <taxon>Alveolata</taxon>
        <taxon>Dinophyceae</taxon>
        <taxon>Suessiales</taxon>
        <taxon>Symbiodiniaceae</taxon>
        <taxon>Symbiodinium</taxon>
    </lineage>
</organism>
<keyword evidence="4 7" id="KW-1133">Transmembrane helix</keyword>
<feature type="transmembrane region" description="Helical" evidence="7">
    <location>
        <begin position="151"/>
        <end position="170"/>
    </location>
</feature>
<dbReference type="Gene3D" id="1.20.1070.10">
    <property type="entry name" value="Rhodopsin 7-helix transmembrane proteins"/>
    <property type="match status" value="1"/>
</dbReference>
<keyword evidence="9" id="KW-1185">Reference proteome</keyword>
<reference evidence="8" key="1">
    <citation type="submission" date="2021-02" db="EMBL/GenBank/DDBJ databases">
        <authorList>
            <person name="Dougan E. K."/>
            <person name="Rhodes N."/>
            <person name="Thang M."/>
            <person name="Chan C."/>
        </authorList>
    </citation>
    <scope>NUCLEOTIDE SEQUENCE</scope>
</reference>
<evidence type="ECO:0000256" key="6">
    <source>
        <dbReference type="SAM" id="MobiDB-lite"/>
    </source>
</evidence>
<comment type="caution">
    <text evidence="8">The sequence shown here is derived from an EMBL/GenBank/DDBJ whole genome shotgun (WGS) entry which is preliminary data.</text>
</comment>
<dbReference type="SUPFAM" id="SSF81321">
    <property type="entry name" value="Family A G protein-coupled receptor-like"/>
    <property type="match status" value="1"/>
</dbReference>
<accession>A0A812WF80</accession>
<evidence type="ECO:0000256" key="5">
    <source>
        <dbReference type="ARBA" id="ARBA00023136"/>
    </source>
</evidence>
<feature type="transmembrane region" description="Helical" evidence="7">
    <location>
        <begin position="284"/>
        <end position="307"/>
    </location>
</feature>
<sequence>MKKHPVVPEPRSEPDELPDPEIPNGRGADPAVFGASGLDDSLNSGIAAQKDQMSDIGMIRQLLSRKVTWVVVTVLVVSLCYALTRPVVCSSLEKCELSHQGSAELAPYSRYIASALTAVLLHELVSVVLTHRTARKAIHLIPNIRESLLPSALLCTTFAVLLVENMVFFIGHKTWFAHAASVGREDLDGLPVYTVFYAEWLINVPILLILAGTCALGRPGPEVAEPLVITNVYMVFAWSANFIPSVPMRYTVVCVSFLMYFRASRDMIVWVKRWKQENPECHILGRPLLAIMLIIVFGVYGLVYLGRLEGIVPWRGERLFFLTMNFTTKLCASMALAGIRSSEFQEVLLAMLANTQTSFKRALNYEDVPLLRD</sequence>
<proteinExistence type="inferred from homology"/>
<comment type="subcellular location">
    <subcellularLocation>
        <location evidence="1">Membrane</location>
        <topology evidence="1">Multi-pass membrane protein</topology>
    </subcellularLocation>
</comment>
<evidence type="ECO:0000313" key="9">
    <source>
        <dbReference type="Proteomes" id="UP000649617"/>
    </source>
</evidence>
<dbReference type="AlphaFoldDB" id="A0A812WF80"/>
<keyword evidence="3 7" id="KW-0812">Transmembrane</keyword>
<name>A0A812WF80_SYMPI</name>
<keyword evidence="5 7" id="KW-0472">Membrane</keyword>
<evidence type="ECO:0000256" key="2">
    <source>
        <dbReference type="ARBA" id="ARBA00008130"/>
    </source>
</evidence>
<evidence type="ECO:0000256" key="4">
    <source>
        <dbReference type="ARBA" id="ARBA00022989"/>
    </source>
</evidence>
<evidence type="ECO:0000256" key="1">
    <source>
        <dbReference type="ARBA" id="ARBA00004141"/>
    </source>
</evidence>
<feature type="region of interest" description="Disordered" evidence="6">
    <location>
        <begin position="1"/>
        <end position="30"/>
    </location>
</feature>
<feature type="transmembrane region" description="Helical" evidence="7">
    <location>
        <begin position="190"/>
        <end position="211"/>
    </location>
</feature>
<dbReference type="GO" id="GO:0016020">
    <property type="term" value="C:membrane"/>
    <property type="evidence" value="ECO:0007669"/>
    <property type="project" value="UniProtKB-SubCell"/>
</dbReference>
<dbReference type="InterPro" id="IPR001425">
    <property type="entry name" value="Arc/bac/fun_rhodopsins"/>
</dbReference>
<evidence type="ECO:0000256" key="3">
    <source>
        <dbReference type="ARBA" id="ARBA00022692"/>
    </source>
</evidence>
<feature type="transmembrane region" description="Helical" evidence="7">
    <location>
        <begin position="67"/>
        <end position="88"/>
    </location>
</feature>
<dbReference type="OrthoDB" id="422817at2759"/>
<dbReference type="Pfam" id="PF01036">
    <property type="entry name" value="Bac_rhodopsin"/>
    <property type="match status" value="1"/>
</dbReference>
<feature type="transmembrane region" description="Helical" evidence="7">
    <location>
        <begin position="108"/>
        <end position="130"/>
    </location>
</feature>
<gene>
    <name evidence="8" type="ORF">SPIL2461_LOCUS18886</name>
</gene>
<evidence type="ECO:0000256" key="7">
    <source>
        <dbReference type="SAM" id="Phobius"/>
    </source>
</evidence>
<dbReference type="Proteomes" id="UP000649617">
    <property type="component" value="Unassembled WGS sequence"/>
</dbReference>
<evidence type="ECO:0000313" key="8">
    <source>
        <dbReference type="EMBL" id="CAE7679446.1"/>
    </source>
</evidence>
<protein>
    <submittedName>
        <fullName evidence="8">Uncharacterized protein</fullName>
    </submittedName>
</protein>